<dbReference type="Proteomes" id="UP000694843">
    <property type="component" value="Unplaced"/>
</dbReference>
<protein>
    <submittedName>
        <fullName evidence="9">Solute carrier family 13 member 5 isoform X1</fullName>
    </submittedName>
</protein>
<evidence type="ECO:0000256" key="6">
    <source>
        <dbReference type="ARBA" id="ARBA00023136"/>
    </source>
</evidence>
<feature type="transmembrane region" description="Helical" evidence="7">
    <location>
        <begin position="489"/>
        <end position="513"/>
    </location>
</feature>
<dbReference type="OrthoDB" id="6493944at2759"/>
<dbReference type="InterPro" id="IPR001898">
    <property type="entry name" value="SLC13A/DASS"/>
</dbReference>
<feature type="transmembrane region" description="Helical" evidence="7">
    <location>
        <begin position="402"/>
        <end position="420"/>
    </location>
</feature>
<proteinExistence type="inferred from homology"/>
<dbReference type="GO" id="GO:0015141">
    <property type="term" value="F:succinate transmembrane transporter activity"/>
    <property type="evidence" value="ECO:0007669"/>
    <property type="project" value="TreeGrafter"/>
</dbReference>
<evidence type="ECO:0000313" key="9">
    <source>
        <dbReference type="RefSeq" id="XP_018015482.1"/>
    </source>
</evidence>
<feature type="transmembrane region" description="Helical" evidence="7">
    <location>
        <begin position="174"/>
        <end position="201"/>
    </location>
</feature>
<feature type="transmembrane region" description="Helical" evidence="7">
    <location>
        <begin position="278"/>
        <end position="307"/>
    </location>
</feature>
<organism evidence="8 9">
    <name type="scientific">Hyalella azteca</name>
    <name type="common">Amphipod</name>
    <dbReference type="NCBI Taxonomy" id="294128"/>
    <lineage>
        <taxon>Eukaryota</taxon>
        <taxon>Metazoa</taxon>
        <taxon>Ecdysozoa</taxon>
        <taxon>Arthropoda</taxon>
        <taxon>Crustacea</taxon>
        <taxon>Multicrustacea</taxon>
        <taxon>Malacostraca</taxon>
        <taxon>Eumalacostraca</taxon>
        <taxon>Peracarida</taxon>
        <taxon>Amphipoda</taxon>
        <taxon>Senticaudata</taxon>
        <taxon>Talitrida</taxon>
        <taxon>Talitroidea</taxon>
        <taxon>Hyalellidae</taxon>
        <taxon>Hyalella</taxon>
    </lineage>
</organism>
<keyword evidence="3" id="KW-0813">Transport</keyword>
<gene>
    <name evidence="9" type="primary">LOC108672347</name>
</gene>
<evidence type="ECO:0000256" key="5">
    <source>
        <dbReference type="ARBA" id="ARBA00022989"/>
    </source>
</evidence>
<keyword evidence="8" id="KW-1185">Reference proteome</keyword>
<dbReference type="PROSITE" id="PS01271">
    <property type="entry name" value="NA_SULFATE"/>
    <property type="match status" value="1"/>
</dbReference>
<comment type="subcellular location">
    <subcellularLocation>
        <location evidence="1">Membrane</location>
        <topology evidence="1">Multi-pass membrane protein</topology>
    </subcellularLocation>
</comment>
<dbReference type="RefSeq" id="XP_018015482.1">
    <property type="nucleotide sequence ID" value="XM_018159993.2"/>
</dbReference>
<feature type="transmembrane region" description="Helical" evidence="7">
    <location>
        <begin position="567"/>
        <end position="587"/>
    </location>
</feature>
<keyword evidence="6 7" id="KW-0472">Membrane</keyword>
<comment type="similarity">
    <text evidence="2">Belongs to the SLC13A/DASS transporter (TC 2.A.47) family. NADC subfamily.</text>
</comment>
<dbReference type="OMA" id="MTSHEIG"/>
<evidence type="ECO:0000256" key="4">
    <source>
        <dbReference type="ARBA" id="ARBA00022692"/>
    </source>
</evidence>
<feature type="transmembrane region" description="Helical" evidence="7">
    <location>
        <begin position="96"/>
        <end position="116"/>
    </location>
</feature>
<dbReference type="PANTHER" id="PTHR10283:SF82">
    <property type="entry name" value="SOLUTE CARRIER FAMILY 13 MEMBER 2"/>
    <property type="match status" value="1"/>
</dbReference>
<dbReference type="PANTHER" id="PTHR10283">
    <property type="entry name" value="SOLUTE CARRIER FAMILY 13 MEMBER"/>
    <property type="match status" value="1"/>
</dbReference>
<dbReference type="AlphaFoldDB" id="A0A8B7NP49"/>
<evidence type="ECO:0000256" key="2">
    <source>
        <dbReference type="ARBA" id="ARBA00006772"/>
    </source>
</evidence>
<dbReference type="KEGG" id="hazt:108672347"/>
<evidence type="ECO:0000313" key="8">
    <source>
        <dbReference type="Proteomes" id="UP000694843"/>
    </source>
</evidence>
<feature type="transmembrane region" description="Helical" evidence="7">
    <location>
        <begin position="128"/>
        <end position="149"/>
    </location>
</feature>
<evidence type="ECO:0000256" key="3">
    <source>
        <dbReference type="ARBA" id="ARBA00022448"/>
    </source>
</evidence>
<feature type="transmembrane region" description="Helical" evidence="7">
    <location>
        <begin position="525"/>
        <end position="555"/>
    </location>
</feature>
<feature type="transmembrane region" description="Helical" evidence="7">
    <location>
        <begin position="607"/>
        <end position="626"/>
    </location>
</feature>
<dbReference type="GeneID" id="108672347"/>
<feature type="transmembrane region" description="Helical" evidence="7">
    <location>
        <begin position="319"/>
        <end position="346"/>
    </location>
</feature>
<dbReference type="InterPro" id="IPR031312">
    <property type="entry name" value="Na/sul_symport_CS"/>
</dbReference>
<accession>A0A8B7NP49</accession>
<reference evidence="9" key="1">
    <citation type="submission" date="2025-08" db="UniProtKB">
        <authorList>
            <consortium name="RefSeq"/>
        </authorList>
    </citation>
    <scope>IDENTIFICATION</scope>
    <source>
        <tissue evidence="9">Whole organism</tissue>
    </source>
</reference>
<evidence type="ECO:0000256" key="7">
    <source>
        <dbReference type="SAM" id="Phobius"/>
    </source>
</evidence>
<dbReference type="Pfam" id="PF00939">
    <property type="entry name" value="Na_sulph_symp"/>
    <property type="match status" value="1"/>
</dbReference>
<keyword evidence="5 7" id="KW-1133">Transmembrane helix</keyword>
<keyword evidence="4 7" id="KW-0812">Transmembrane</keyword>
<feature type="transmembrane region" description="Helical" evidence="7">
    <location>
        <begin position="56"/>
        <end position="76"/>
    </location>
</feature>
<sequence length="646" mass="69910">MSQLYDEPGTVDALLPAKNITVSGNPPKSKVEPLKFPSYATGGENYRRKRLGKWRLVLAQWRLLVVLLTPLLLLPLLIVVGTPEARAGYVMLLTSIYWMTEALPLAVTALIPAGLLPLMKVLSSKDVCMVYMTHSNMTLFCGIVMALAVEHCRAHERIALCVILKIGHSPRRLMVGFIATTMLLSMWISNTAATALMIPIVDAMIIELKKSSTRLSRKPARPKVAMPEVASTVELQDHFPTSPSADDLPEICIDMERRPSFVEIETISPEFSQLRNTCLIATAAAANIGGIGTLTGTVPNIVLAGFLSNSYGPKTGLNYATWMLFSVPTMLLCTLLVGIAMVFNTLDLRKTVNRFRERRWGSHHTYSTGDGTVTTSSTSRARSAAVRDILVLRYNALGRVSFHEKAVIAVFAALIVMWFMRSPEFIPGWGQLFDVDGVPMVSSATPALVAVVLLFIIPAKPSALMSGQHDPDGGLLTWKAVQERMPWQVLLIMGGGFALAAGAKESGLSAWIGNSLKVIASVPSATAVFLMALMTTIMTTLMSNTAVIAILLPILKEVAVILEVNPLYLMIPATLSASFAFMLPVATPPNALVYAAGSFKTADMAKIGFVLNVLCMLVLMLVTNTLGDLMFDFSVVPSWANTTAAP</sequence>
<dbReference type="GO" id="GO:0005886">
    <property type="term" value="C:plasma membrane"/>
    <property type="evidence" value="ECO:0007669"/>
    <property type="project" value="TreeGrafter"/>
</dbReference>
<dbReference type="GO" id="GO:0015137">
    <property type="term" value="F:citrate transmembrane transporter activity"/>
    <property type="evidence" value="ECO:0007669"/>
    <property type="project" value="TreeGrafter"/>
</dbReference>
<evidence type="ECO:0000256" key="1">
    <source>
        <dbReference type="ARBA" id="ARBA00004141"/>
    </source>
</evidence>
<feature type="transmembrane region" description="Helical" evidence="7">
    <location>
        <begin position="440"/>
        <end position="459"/>
    </location>
</feature>
<name>A0A8B7NP49_HYAAZ</name>